<evidence type="ECO:0000313" key="1">
    <source>
        <dbReference type="EMBL" id="SFV32561.1"/>
    </source>
</evidence>
<reference evidence="1 2" key="1">
    <citation type="submission" date="2016-10" db="EMBL/GenBank/DDBJ databases">
        <authorList>
            <person name="de Groot N.N."/>
        </authorList>
    </citation>
    <scope>NUCLEOTIDE SEQUENCE [LARGE SCALE GENOMIC DNA]</scope>
    <source>
        <strain evidence="1 2">IPL20</strain>
    </source>
</reference>
<dbReference type="Proteomes" id="UP000199074">
    <property type="component" value="Unassembled WGS sequence"/>
</dbReference>
<dbReference type="AlphaFoldDB" id="A0A1I7ND59"/>
<gene>
    <name evidence="1" type="ORF">SAMN05216456_1691</name>
</gene>
<dbReference type="InterPro" id="IPR009734">
    <property type="entry name" value="Myoviridae_GpU"/>
</dbReference>
<organism evidence="1 2">
    <name type="scientific">Devosia crocina</name>
    <dbReference type="NCBI Taxonomy" id="429728"/>
    <lineage>
        <taxon>Bacteria</taxon>
        <taxon>Pseudomonadati</taxon>
        <taxon>Pseudomonadota</taxon>
        <taxon>Alphaproteobacteria</taxon>
        <taxon>Hyphomicrobiales</taxon>
        <taxon>Devosiaceae</taxon>
        <taxon>Devosia</taxon>
    </lineage>
</organism>
<evidence type="ECO:0000313" key="2">
    <source>
        <dbReference type="Proteomes" id="UP000199074"/>
    </source>
</evidence>
<dbReference type="EMBL" id="FPCK01000001">
    <property type="protein sequence ID" value="SFV32561.1"/>
    <property type="molecule type" value="Genomic_DNA"/>
</dbReference>
<dbReference type="Pfam" id="PF06995">
    <property type="entry name" value="Phage_P2_GpU"/>
    <property type="match status" value="1"/>
</dbReference>
<evidence type="ECO:0008006" key="3">
    <source>
        <dbReference type="Google" id="ProtNLM"/>
    </source>
</evidence>
<keyword evidence="2" id="KW-1185">Reference proteome</keyword>
<name>A0A1I7ND59_9HYPH</name>
<protein>
    <recommendedName>
        <fullName evidence="3">Phage protein U</fullName>
    </recommendedName>
</protein>
<proteinExistence type="predicted"/>
<sequence length="126" mass="13338">MSRSASADFAVKALVGTLPGREFMGEGDDKITLSGQLLPFKTGGLTELQTAHGFRQSGQKLPVMRGDGKMFGWFAIESISESHRDLMKDGVGYRVMHTIALIKVGPEGASPGIIGGILSLFSQAGL</sequence>
<dbReference type="STRING" id="429728.SAMN05216456_1691"/>
<accession>A0A1I7ND59</accession>